<organism evidence="1 2">
    <name type="scientific">Melia azedarach</name>
    <name type="common">Chinaberry tree</name>
    <dbReference type="NCBI Taxonomy" id="155640"/>
    <lineage>
        <taxon>Eukaryota</taxon>
        <taxon>Viridiplantae</taxon>
        <taxon>Streptophyta</taxon>
        <taxon>Embryophyta</taxon>
        <taxon>Tracheophyta</taxon>
        <taxon>Spermatophyta</taxon>
        <taxon>Magnoliopsida</taxon>
        <taxon>eudicotyledons</taxon>
        <taxon>Gunneridae</taxon>
        <taxon>Pentapetalae</taxon>
        <taxon>rosids</taxon>
        <taxon>malvids</taxon>
        <taxon>Sapindales</taxon>
        <taxon>Meliaceae</taxon>
        <taxon>Melia</taxon>
    </lineage>
</organism>
<dbReference type="Proteomes" id="UP001164539">
    <property type="component" value="Chromosome 6"/>
</dbReference>
<protein>
    <submittedName>
        <fullName evidence="1">Ribonuclease H</fullName>
    </submittedName>
</protein>
<keyword evidence="2" id="KW-1185">Reference proteome</keyword>
<sequence>MKIPWSLVIWKYFIPPRFSILLWRIFHRKLPTDDLLRRRGITIVSTCLLCSVYNCCELVEHLFCSCSFTRNLWLWIAEIFNVSISNFVHLIWRTRNLVRFQDANPCSQGVKALGKSILQVLCHYCPGNVPHFNDLCILSRLGIHPKFGKAPKVNPVYWSAPPVNWIKVNTDGLSKHNPGPSACGGIFRDYNGSFIGGFASSLGIQTSFFVEVMAVIFAVEKA</sequence>
<evidence type="ECO:0000313" key="2">
    <source>
        <dbReference type="Proteomes" id="UP001164539"/>
    </source>
</evidence>
<evidence type="ECO:0000313" key="1">
    <source>
        <dbReference type="EMBL" id="KAJ4717068.1"/>
    </source>
</evidence>
<reference evidence="1 2" key="1">
    <citation type="journal article" date="2023" name="Science">
        <title>Complex scaffold remodeling in plant triterpene biosynthesis.</title>
        <authorList>
            <person name="De La Pena R."/>
            <person name="Hodgson H."/>
            <person name="Liu J.C."/>
            <person name="Stephenson M.J."/>
            <person name="Martin A.C."/>
            <person name="Owen C."/>
            <person name="Harkess A."/>
            <person name="Leebens-Mack J."/>
            <person name="Jimenez L.E."/>
            <person name="Osbourn A."/>
            <person name="Sattely E.S."/>
        </authorList>
    </citation>
    <scope>NUCLEOTIDE SEQUENCE [LARGE SCALE GENOMIC DNA]</scope>
    <source>
        <strain evidence="2">cv. JPN11</strain>
        <tissue evidence="1">Leaf</tissue>
    </source>
</reference>
<gene>
    <name evidence="1" type="ORF">OWV82_011995</name>
</gene>
<name>A0ACC1Y1H4_MELAZ</name>
<accession>A0ACC1Y1H4</accession>
<dbReference type="EMBL" id="CM051399">
    <property type="protein sequence ID" value="KAJ4717068.1"/>
    <property type="molecule type" value="Genomic_DNA"/>
</dbReference>
<comment type="caution">
    <text evidence="1">The sequence shown here is derived from an EMBL/GenBank/DDBJ whole genome shotgun (WGS) entry which is preliminary data.</text>
</comment>
<proteinExistence type="predicted"/>